<dbReference type="Proteomes" id="UP000486351">
    <property type="component" value="Unassembled WGS sequence"/>
</dbReference>
<name>A0A6G0QC95_9STRA</name>
<evidence type="ECO:0000313" key="4">
    <source>
        <dbReference type="Proteomes" id="UP000486351"/>
    </source>
</evidence>
<comment type="caution">
    <text evidence="3">The sequence shown here is derived from an EMBL/GenBank/DDBJ whole genome shotgun (WGS) entry which is preliminary data.</text>
</comment>
<accession>A0A6G0QC95</accession>
<proteinExistence type="inferred from homology"/>
<dbReference type="AlphaFoldDB" id="A0A6G0QC95"/>
<gene>
    <name evidence="3" type="ORF">PF008_g28145</name>
</gene>
<keyword evidence="2" id="KW-0732">Signal</keyword>
<organism evidence="3 4">
    <name type="scientific">Phytophthora fragariae</name>
    <dbReference type="NCBI Taxonomy" id="53985"/>
    <lineage>
        <taxon>Eukaryota</taxon>
        <taxon>Sar</taxon>
        <taxon>Stramenopiles</taxon>
        <taxon>Oomycota</taxon>
        <taxon>Peronosporomycetes</taxon>
        <taxon>Peronosporales</taxon>
        <taxon>Peronosporaceae</taxon>
        <taxon>Phytophthora</taxon>
    </lineage>
</organism>
<sequence length="755" mass="82063">MKFSQLVTALATLLAHASAVLEKPKLNGWYPCSEFTFSDEGSAGDLVAECAMYNAPLCYPGGCEISDASESTVDIFVKRLLATVGDPETTTNVWVLQGGPGDSSAAMESLMVDLHNQLEGAINVYTMDHRGTGRSTFLDCVAAQAMTTGSPQGLKIDPTEVPGCAEDLQLKYGDLAAFSVTSAATDIATFIAQFSNGANKTVYGVSYGTALVERLIHLNPPSITGYVLDSVATSSGASADKFEYFSTWNVDFGEVANAFLALCDDDGDCSAHFEPRGLTKTLEDLILKFDNEPNLTCAALMKSLTTDVKNEPPSLILRSALSSLLERLTLRKLIPPVVYRLNRCAPEDMDVLNHFVTAFNADAQVSSQEDAFYSPLLYYLIIFSEMWETPSPSVAEMRARFTDAEISDPEVYMDTALYCAFSKENSAVCNQLNVSSYSGSGIFYQHDQYWNKSAVIPEHASVLLLNGKLDPLTPHKYAKYLLEALDGEQKELISFEYSVHDSVSSTPLDEDGDSSNTCGLNLLASYVKHNGDLKLLDKSCLDEMPEFKLTAQIDDQYLYLGTDDAYDGVHNSSLSVSTVVWEEVGVDVVGQWGFGKWNISSTFDLGSSKQINFPLAYASYRSEQLDKVFGGAVNVYTMDHRGTGRSTFLDCVAAQDSPLEDPSNLSLCAQDLHYKYGDLASFSMTSADTDITTFISNFSNGASTIVYGIASGASADRFMHFSVTDANFGEVGNAFLELCEQRSSTPPSNSIGIRM</sequence>
<evidence type="ECO:0000256" key="1">
    <source>
        <dbReference type="ARBA" id="ARBA00008645"/>
    </source>
</evidence>
<comment type="similarity">
    <text evidence="1">Belongs to the AB hydrolase superfamily.</text>
</comment>
<dbReference type="EMBL" id="QXFY01004013">
    <property type="protein sequence ID" value="KAE9280385.1"/>
    <property type="molecule type" value="Genomic_DNA"/>
</dbReference>
<dbReference type="Gene3D" id="3.40.50.1820">
    <property type="entry name" value="alpha/beta hydrolase"/>
    <property type="match status" value="1"/>
</dbReference>
<feature type="chain" id="PRO_5026222953" description="AB hydrolase-1 domain-containing protein" evidence="2">
    <location>
        <begin position="20"/>
        <end position="755"/>
    </location>
</feature>
<dbReference type="InterPro" id="IPR029058">
    <property type="entry name" value="AB_hydrolase_fold"/>
</dbReference>
<reference evidence="3 4" key="1">
    <citation type="submission" date="2018-09" db="EMBL/GenBank/DDBJ databases">
        <title>Genomic investigation of the strawberry pathogen Phytophthora fragariae indicates pathogenicity is determined by transcriptional variation in three key races.</title>
        <authorList>
            <person name="Adams T.M."/>
            <person name="Armitage A.D."/>
            <person name="Sobczyk M.K."/>
            <person name="Bates H.J."/>
            <person name="Dunwell J.M."/>
            <person name="Nellist C.F."/>
            <person name="Harrison R.J."/>
        </authorList>
    </citation>
    <scope>NUCLEOTIDE SEQUENCE [LARGE SCALE GENOMIC DNA]</scope>
    <source>
        <strain evidence="3 4">NOV-77</strain>
    </source>
</reference>
<dbReference type="SUPFAM" id="SSF53474">
    <property type="entry name" value="alpha/beta-Hydrolases"/>
    <property type="match status" value="1"/>
</dbReference>
<dbReference type="PANTHER" id="PTHR43039">
    <property type="entry name" value="ESTERASE-RELATED"/>
    <property type="match status" value="1"/>
</dbReference>
<evidence type="ECO:0000256" key="2">
    <source>
        <dbReference type="SAM" id="SignalP"/>
    </source>
</evidence>
<protein>
    <recommendedName>
        <fullName evidence="5">AB hydrolase-1 domain-containing protein</fullName>
    </recommendedName>
</protein>
<evidence type="ECO:0000313" key="3">
    <source>
        <dbReference type="EMBL" id="KAE9280385.1"/>
    </source>
</evidence>
<feature type="signal peptide" evidence="2">
    <location>
        <begin position="1"/>
        <end position="19"/>
    </location>
</feature>
<evidence type="ECO:0008006" key="5">
    <source>
        <dbReference type="Google" id="ProtNLM"/>
    </source>
</evidence>